<organism evidence="8 9">
    <name type="scientific">Caballeronia udeis</name>
    <dbReference type="NCBI Taxonomy" id="1232866"/>
    <lineage>
        <taxon>Bacteria</taxon>
        <taxon>Pseudomonadati</taxon>
        <taxon>Pseudomonadota</taxon>
        <taxon>Betaproteobacteria</taxon>
        <taxon>Burkholderiales</taxon>
        <taxon>Burkholderiaceae</taxon>
        <taxon>Caballeronia</taxon>
    </lineage>
</organism>
<keyword evidence="6" id="KW-0883">Thioether bond</keyword>
<dbReference type="InterPro" id="IPR010300">
    <property type="entry name" value="CDO_1"/>
</dbReference>
<dbReference type="Pfam" id="PF05995">
    <property type="entry name" value="CDO_I"/>
    <property type="match status" value="1"/>
</dbReference>
<evidence type="ECO:0000313" key="9">
    <source>
        <dbReference type="Proteomes" id="UP000054683"/>
    </source>
</evidence>
<comment type="similarity">
    <text evidence="1">Belongs to the cysteine dioxygenase family.</text>
</comment>
<dbReference type="PANTHER" id="PTHR12918">
    <property type="entry name" value="CYSTEINE DIOXYGENASE"/>
    <property type="match status" value="1"/>
</dbReference>
<accession>A0A158H932</accession>
<evidence type="ECO:0000256" key="2">
    <source>
        <dbReference type="ARBA" id="ARBA00022723"/>
    </source>
</evidence>
<dbReference type="RefSeq" id="WP_082913484.1">
    <property type="nucleotide sequence ID" value="NZ_FCOK02000027.1"/>
</dbReference>
<evidence type="ECO:0000256" key="3">
    <source>
        <dbReference type="ARBA" id="ARBA00022964"/>
    </source>
</evidence>
<evidence type="ECO:0000256" key="5">
    <source>
        <dbReference type="ARBA" id="ARBA00023004"/>
    </source>
</evidence>
<feature type="binding site" evidence="7">
    <location>
        <position position="94"/>
    </location>
    <ligand>
        <name>Fe cation</name>
        <dbReference type="ChEBI" id="CHEBI:24875"/>
        <note>catalytic</note>
    </ligand>
</feature>
<evidence type="ECO:0000256" key="1">
    <source>
        <dbReference type="ARBA" id="ARBA00006622"/>
    </source>
</evidence>
<proteinExistence type="inferred from homology"/>
<dbReference type="OrthoDB" id="7059163at2"/>
<keyword evidence="2 7" id="KW-0479">Metal-binding</keyword>
<dbReference type="GO" id="GO:0017172">
    <property type="term" value="F:cysteine dioxygenase activity"/>
    <property type="evidence" value="ECO:0007669"/>
    <property type="project" value="TreeGrafter"/>
</dbReference>
<dbReference type="Proteomes" id="UP000054683">
    <property type="component" value="Unassembled WGS sequence"/>
</dbReference>
<dbReference type="InterPro" id="IPR014710">
    <property type="entry name" value="RmlC-like_jellyroll"/>
</dbReference>
<dbReference type="PANTHER" id="PTHR12918:SF1">
    <property type="entry name" value="CYSTEINE DIOXYGENASE TYPE 1"/>
    <property type="match status" value="1"/>
</dbReference>
<sequence length="184" mass="19402">MTLATTPAIDTRSPLARLSEALDQACRLDPSSAGFALGVRSALHDLSREAGLLSDAQREGGPDCYRRHLLAADPLGRYAVAALVWQAGQASPVHGHHTWCAYTVIEGTLSETLYAWDADANRAVETRRHERARGAVSFVGAGRGAIHQLGNASAAGQTAVSLHIYGVPGARISTHVNDLVMVAA</sequence>
<dbReference type="CDD" id="cd10548">
    <property type="entry name" value="cupin_CDO"/>
    <property type="match status" value="1"/>
</dbReference>
<dbReference type="EMBL" id="FCOK02000027">
    <property type="protein sequence ID" value="SAL40786.1"/>
    <property type="molecule type" value="Genomic_DNA"/>
</dbReference>
<gene>
    <name evidence="8" type="ORF">AWB69_04116</name>
</gene>
<protein>
    <submittedName>
        <fullName evidence="8">Cysteine dioxygenase type I family protein</fullName>
    </submittedName>
</protein>
<dbReference type="Gene3D" id="2.60.120.10">
    <property type="entry name" value="Jelly Rolls"/>
    <property type="match status" value="1"/>
</dbReference>
<feature type="cross-link" description="3'-(S-cysteinyl)-tyrosine (Cys-Tyr)" evidence="6">
    <location>
        <begin position="100"/>
        <end position="165"/>
    </location>
</feature>
<keyword evidence="5 7" id="KW-0408">Iron</keyword>
<evidence type="ECO:0000256" key="7">
    <source>
        <dbReference type="PIRSR" id="PIRSR610300-51"/>
    </source>
</evidence>
<feature type="binding site" evidence="7">
    <location>
        <position position="147"/>
    </location>
    <ligand>
        <name>Fe cation</name>
        <dbReference type="ChEBI" id="CHEBI:24875"/>
        <note>catalytic</note>
    </ligand>
</feature>
<evidence type="ECO:0000313" key="8">
    <source>
        <dbReference type="EMBL" id="SAL40786.1"/>
    </source>
</evidence>
<reference evidence="8 9" key="1">
    <citation type="submission" date="2016-01" db="EMBL/GenBank/DDBJ databases">
        <authorList>
            <person name="Oliw E.H."/>
        </authorList>
    </citation>
    <scope>NUCLEOTIDE SEQUENCE [LARGE SCALE GENOMIC DNA]</scope>
    <source>
        <strain evidence="8">LMG 27134</strain>
    </source>
</reference>
<dbReference type="AlphaFoldDB" id="A0A158H932"/>
<name>A0A158H932_9BURK</name>
<dbReference type="GO" id="GO:0008198">
    <property type="term" value="F:ferrous iron binding"/>
    <property type="evidence" value="ECO:0007669"/>
    <property type="project" value="TreeGrafter"/>
</dbReference>
<feature type="binding site" evidence="7">
    <location>
        <position position="96"/>
    </location>
    <ligand>
        <name>Fe cation</name>
        <dbReference type="ChEBI" id="CHEBI:24875"/>
        <note>catalytic</note>
    </ligand>
</feature>
<keyword evidence="4" id="KW-0560">Oxidoreductase</keyword>
<dbReference type="GO" id="GO:0019448">
    <property type="term" value="P:L-cysteine catabolic process"/>
    <property type="evidence" value="ECO:0007669"/>
    <property type="project" value="TreeGrafter"/>
</dbReference>
<dbReference type="SUPFAM" id="SSF51182">
    <property type="entry name" value="RmlC-like cupins"/>
    <property type="match status" value="1"/>
</dbReference>
<evidence type="ECO:0000256" key="4">
    <source>
        <dbReference type="ARBA" id="ARBA00023002"/>
    </source>
</evidence>
<evidence type="ECO:0000256" key="6">
    <source>
        <dbReference type="PIRSR" id="PIRSR610300-50"/>
    </source>
</evidence>
<keyword evidence="3 8" id="KW-0223">Dioxygenase</keyword>
<dbReference type="InterPro" id="IPR011051">
    <property type="entry name" value="RmlC_Cupin_sf"/>
</dbReference>